<gene>
    <name evidence="1" type="ORF">EZS28_052146</name>
</gene>
<comment type="caution">
    <text evidence="1">The sequence shown here is derived from an EMBL/GenBank/DDBJ whole genome shotgun (WGS) entry which is preliminary data.</text>
</comment>
<proteinExistence type="predicted"/>
<name>A0A5J4SHC8_9EUKA</name>
<feature type="non-terminal residue" evidence="1">
    <location>
        <position position="85"/>
    </location>
</feature>
<dbReference type="AlphaFoldDB" id="A0A5J4SHC8"/>
<dbReference type="Proteomes" id="UP000324800">
    <property type="component" value="Unassembled WGS sequence"/>
</dbReference>
<accession>A0A5J4SHC8</accession>
<sequence length="85" mass="9747">MMRIITHNQMMSIWILKVARSMQTREAGKVTVRFCEVVKTVVKKNGLFAPDIGEISQCGIFEFEDDEELGLWSTYVLEVAAELKH</sequence>
<organism evidence="1 2">
    <name type="scientific">Streblomastix strix</name>
    <dbReference type="NCBI Taxonomy" id="222440"/>
    <lineage>
        <taxon>Eukaryota</taxon>
        <taxon>Metamonada</taxon>
        <taxon>Preaxostyla</taxon>
        <taxon>Oxymonadida</taxon>
        <taxon>Streblomastigidae</taxon>
        <taxon>Streblomastix</taxon>
    </lineage>
</organism>
<reference evidence="1 2" key="1">
    <citation type="submission" date="2019-03" db="EMBL/GenBank/DDBJ databases">
        <title>Single cell metagenomics reveals metabolic interactions within the superorganism composed of flagellate Streblomastix strix and complex community of Bacteroidetes bacteria on its surface.</title>
        <authorList>
            <person name="Treitli S.C."/>
            <person name="Kolisko M."/>
            <person name="Husnik F."/>
            <person name="Keeling P."/>
            <person name="Hampl V."/>
        </authorList>
    </citation>
    <scope>NUCLEOTIDE SEQUENCE [LARGE SCALE GENOMIC DNA]</scope>
    <source>
        <strain evidence="1">ST1C</strain>
    </source>
</reference>
<evidence type="ECO:0000313" key="1">
    <source>
        <dbReference type="EMBL" id="KAA6345644.1"/>
    </source>
</evidence>
<protein>
    <submittedName>
        <fullName evidence="1">Uncharacterized protein</fullName>
    </submittedName>
</protein>
<dbReference type="EMBL" id="SNRW01040223">
    <property type="protein sequence ID" value="KAA6345644.1"/>
    <property type="molecule type" value="Genomic_DNA"/>
</dbReference>
<evidence type="ECO:0000313" key="2">
    <source>
        <dbReference type="Proteomes" id="UP000324800"/>
    </source>
</evidence>